<accession>A0AAV7EA57</accession>
<name>A0AAV7EA57_ARIFI</name>
<dbReference type="Proteomes" id="UP000825729">
    <property type="component" value="Unassembled WGS sequence"/>
</dbReference>
<proteinExistence type="predicted"/>
<reference evidence="1 2" key="1">
    <citation type="submission" date="2021-07" db="EMBL/GenBank/DDBJ databases">
        <title>The Aristolochia fimbriata genome: insights into angiosperm evolution, floral development and chemical biosynthesis.</title>
        <authorList>
            <person name="Jiao Y."/>
        </authorList>
    </citation>
    <scope>NUCLEOTIDE SEQUENCE [LARGE SCALE GENOMIC DNA]</scope>
    <source>
        <strain evidence="1">IBCAS-2021</strain>
        <tissue evidence="1">Leaf</tissue>
    </source>
</reference>
<dbReference type="EMBL" id="JAINDJ010000006">
    <property type="protein sequence ID" value="KAG9445015.1"/>
    <property type="molecule type" value="Genomic_DNA"/>
</dbReference>
<evidence type="ECO:0000313" key="2">
    <source>
        <dbReference type="Proteomes" id="UP000825729"/>
    </source>
</evidence>
<comment type="caution">
    <text evidence="1">The sequence shown here is derived from an EMBL/GenBank/DDBJ whole genome shotgun (WGS) entry which is preliminary data.</text>
</comment>
<protein>
    <submittedName>
        <fullName evidence="1">Uncharacterized protein</fullName>
    </submittedName>
</protein>
<organism evidence="1 2">
    <name type="scientific">Aristolochia fimbriata</name>
    <name type="common">White veined hardy Dutchman's pipe vine</name>
    <dbReference type="NCBI Taxonomy" id="158543"/>
    <lineage>
        <taxon>Eukaryota</taxon>
        <taxon>Viridiplantae</taxon>
        <taxon>Streptophyta</taxon>
        <taxon>Embryophyta</taxon>
        <taxon>Tracheophyta</taxon>
        <taxon>Spermatophyta</taxon>
        <taxon>Magnoliopsida</taxon>
        <taxon>Magnoliidae</taxon>
        <taxon>Piperales</taxon>
        <taxon>Aristolochiaceae</taxon>
        <taxon>Aristolochia</taxon>
    </lineage>
</organism>
<sequence length="106" mass="12607">MERFFGEKLELDLSSINTKFLFLVKDVKDVYDVVRVNMQILIDIIQAHNEKIDVLQSQLEEIIDLWKPKDTNNMEEALAQKTWLERYLPNMNETGAWRKNSHTRGR</sequence>
<keyword evidence="2" id="KW-1185">Reference proteome</keyword>
<dbReference type="AlphaFoldDB" id="A0AAV7EA57"/>
<evidence type="ECO:0000313" key="1">
    <source>
        <dbReference type="EMBL" id="KAG9445015.1"/>
    </source>
</evidence>
<gene>
    <name evidence="1" type="ORF">H6P81_016355</name>
</gene>